<organism evidence="2 3">
    <name type="scientific">Polynucleobacter hirudinilacicola</name>
    <dbReference type="NCBI Taxonomy" id="1743166"/>
    <lineage>
        <taxon>Bacteria</taxon>
        <taxon>Pseudomonadati</taxon>
        <taxon>Pseudomonadota</taxon>
        <taxon>Betaproteobacteria</taxon>
        <taxon>Burkholderiales</taxon>
        <taxon>Burkholderiaceae</taxon>
        <taxon>Polynucleobacter</taxon>
    </lineage>
</organism>
<dbReference type="EMBL" id="NAIA01000003">
    <property type="protein sequence ID" value="OWF65988.1"/>
    <property type="molecule type" value="Genomic_DNA"/>
</dbReference>
<evidence type="ECO:0000313" key="3">
    <source>
        <dbReference type="Proteomes" id="UP000196880"/>
    </source>
</evidence>
<dbReference type="PROSITE" id="PS51257">
    <property type="entry name" value="PROKAR_LIPOPROTEIN"/>
    <property type="match status" value="1"/>
</dbReference>
<gene>
    <name evidence="2" type="ORF">B6A14_09575</name>
</gene>
<evidence type="ECO:0000313" key="2">
    <source>
        <dbReference type="EMBL" id="OWF65988.1"/>
    </source>
</evidence>
<evidence type="ECO:0000256" key="1">
    <source>
        <dbReference type="SAM" id="MobiDB-lite"/>
    </source>
</evidence>
<evidence type="ECO:0008006" key="4">
    <source>
        <dbReference type="Google" id="ProtNLM"/>
    </source>
</evidence>
<reference evidence="2 3" key="1">
    <citation type="submission" date="2017-03" db="EMBL/GenBank/DDBJ databases">
        <title>New species Polynucleobacter sp. MWH-EgelM1-30-B4.</title>
        <authorList>
            <person name="Hahn M.W."/>
        </authorList>
    </citation>
    <scope>NUCLEOTIDE SEQUENCE [LARGE SCALE GENOMIC DNA]</scope>
    <source>
        <strain evidence="2 3">MWH-EgelM1-30-B4</strain>
    </source>
</reference>
<dbReference type="PANTHER" id="PTHR40269">
    <property type="entry name" value="OUTER MEMBRANE PROTEIN-RELATED"/>
    <property type="match status" value="1"/>
</dbReference>
<comment type="caution">
    <text evidence="2">The sequence shown here is derived from an EMBL/GenBank/DDBJ whole genome shotgun (WGS) entry which is preliminary data.</text>
</comment>
<feature type="region of interest" description="Disordered" evidence="1">
    <location>
        <begin position="293"/>
        <end position="323"/>
    </location>
</feature>
<dbReference type="Pfam" id="PF11737">
    <property type="entry name" value="DUF3300"/>
    <property type="match status" value="1"/>
</dbReference>
<accession>A0A210RYC7</accession>
<sequence>MRQESQTRISAWSKKGGLHTLVIIACGSLLNGCVMNSDPYQQSGYYTQDPSNNAAPQTISSAQLQSLVSPIALYPDSLLSLMLLASTYPLEVAEAYNWRNSNASLNGDPLQNALKAQSWNDSVKSLISFPQAFNMLGGKLQWTQNLGNAYKLQAADTMKAVQVLRKKALNAGTLKSNKEITVTTDVNGNILIAPANVKVVYIPSYNPTVVYGPWPYPDYPPYPAYDPAWGMMAFGLGFAIGDDFWTYPNWSNGTINSTTINPSGRTPSRAVIGPASIANQQRLLNDWKNNATPQERQAARTDAQRANSAFQKDASPQERDQAARLNQEARNDAQMDRANPNVYREAAQENAMRDQARFDAEQDRSRGFGGGGRYGGFGGGHMGGFRR</sequence>
<dbReference type="Proteomes" id="UP000196880">
    <property type="component" value="Unassembled WGS sequence"/>
</dbReference>
<keyword evidence="3" id="KW-1185">Reference proteome</keyword>
<protein>
    <recommendedName>
        <fullName evidence="4">DUF3300 domain-containing protein</fullName>
    </recommendedName>
</protein>
<dbReference type="PANTHER" id="PTHR40269:SF1">
    <property type="entry name" value="OUTER MEMBRANE PROTEIN"/>
    <property type="match status" value="1"/>
</dbReference>
<proteinExistence type="predicted"/>
<name>A0A210RYC7_9BURK</name>
<dbReference type="AlphaFoldDB" id="A0A210RYC7"/>
<dbReference type="InterPro" id="IPR021728">
    <property type="entry name" value="DUF3300"/>
</dbReference>